<dbReference type="Gene3D" id="3.80.30.30">
    <property type="match status" value="1"/>
</dbReference>
<reference evidence="1" key="2">
    <citation type="submission" date="2021-04" db="EMBL/GenBank/DDBJ databases">
        <authorList>
            <person name="Gilroy R."/>
        </authorList>
    </citation>
    <scope>NUCLEOTIDE SEQUENCE</scope>
    <source>
        <strain evidence="1">CHK33-5263</strain>
    </source>
</reference>
<gene>
    <name evidence="1" type="ORF">H9812_03490</name>
</gene>
<dbReference type="Proteomes" id="UP000824044">
    <property type="component" value="Unassembled WGS sequence"/>
</dbReference>
<name>A0A9D2IV16_9FIRM</name>
<evidence type="ECO:0000313" key="1">
    <source>
        <dbReference type="EMBL" id="HIZ24523.1"/>
    </source>
</evidence>
<organism evidence="1 2">
    <name type="scientific">Candidatus Gallimonas intestinigallinarum</name>
    <dbReference type="NCBI Taxonomy" id="2838604"/>
    <lineage>
        <taxon>Bacteria</taxon>
        <taxon>Bacillati</taxon>
        <taxon>Bacillota</taxon>
        <taxon>Clostridia</taxon>
        <taxon>Candidatus Gallimonas</taxon>
    </lineage>
</organism>
<proteinExistence type="predicted"/>
<reference evidence="1" key="1">
    <citation type="journal article" date="2021" name="PeerJ">
        <title>Extensive microbial diversity within the chicken gut microbiome revealed by metagenomics and culture.</title>
        <authorList>
            <person name="Gilroy R."/>
            <person name="Ravi A."/>
            <person name="Getino M."/>
            <person name="Pursley I."/>
            <person name="Horton D.L."/>
            <person name="Alikhan N.F."/>
            <person name="Baker D."/>
            <person name="Gharbi K."/>
            <person name="Hall N."/>
            <person name="Watson M."/>
            <person name="Adriaenssens E.M."/>
            <person name="Foster-Nyarko E."/>
            <person name="Jarju S."/>
            <person name="Secka A."/>
            <person name="Antonio M."/>
            <person name="Oren A."/>
            <person name="Chaudhuri R.R."/>
            <person name="La Ragione R."/>
            <person name="Hildebrand F."/>
            <person name="Pallen M.J."/>
        </authorList>
    </citation>
    <scope>NUCLEOTIDE SEQUENCE</scope>
    <source>
        <strain evidence="1">CHK33-5263</strain>
    </source>
</reference>
<comment type="caution">
    <text evidence="1">The sequence shown here is derived from an EMBL/GenBank/DDBJ whole genome shotgun (WGS) entry which is preliminary data.</text>
</comment>
<dbReference type="AlphaFoldDB" id="A0A9D2IV16"/>
<evidence type="ECO:0000313" key="2">
    <source>
        <dbReference type="Proteomes" id="UP000824044"/>
    </source>
</evidence>
<sequence length="135" mass="15937">MDQEKSREWEPYASTPEERLETLKILHESGVKTFASFEPTIEPQESLALIERTLRDNSVDHYKIGKINHYQNADGWQDWRQYLLDCLALLRPTGKEVYYKFCLRKFTPDVELTPEEKDPDAYIVRAVPSEQLKLF</sequence>
<dbReference type="EMBL" id="DXBS01000068">
    <property type="protein sequence ID" value="HIZ24523.1"/>
    <property type="molecule type" value="Genomic_DNA"/>
</dbReference>
<protein>
    <submittedName>
        <fullName evidence="1">Uncharacterized protein</fullName>
    </submittedName>
</protein>
<accession>A0A9D2IV16</accession>